<dbReference type="GO" id="GO:0005634">
    <property type="term" value="C:nucleus"/>
    <property type="evidence" value="ECO:0007669"/>
    <property type="project" value="TreeGrafter"/>
</dbReference>
<feature type="domain" description="Protein kinase" evidence="2">
    <location>
        <begin position="58"/>
        <end position="322"/>
    </location>
</feature>
<dbReference type="PANTHER" id="PTHR44167:SF24">
    <property type="entry name" value="SERINE_THREONINE-PROTEIN KINASE CHK2"/>
    <property type="match status" value="1"/>
</dbReference>
<evidence type="ECO:0000259" key="2">
    <source>
        <dbReference type="PROSITE" id="PS50011"/>
    </source>
</evidence>
<feature type="compositionally biased region" description="Basic and acidic residues" evidence="1">
    <location>
        <begin position="14"/>
        <end position="23"/>
    </location>
</feature>
<keyword evidence="3" id="KW-0418">Kinase</keyword>
<organism evidence="3 4">
    <name type="scientific">Amniculicola lignicola CBS 123094</name>
    <dbReference type="NCBI Taxonomy" id="1392246"/>
    <lineage>
        <taxon>Eukaryota</taxon>
        <taxon>Fungi</taxon>
        <taxon>Dikarya</taxon>
        <taxon>Ascomycota</taxon>
        <taxon>Pezizomycotina</taxon>
        <taxon>Dothideomycetes</taxon>
        <taxon>Pleosporomycetidae</taxon>
        <taxon>Pleosporales</taxon>
        <taxon>Amniculicolaceae</taxon>
        <taxon>Amniculicola</taxon>
    </lineage>
</organism>
<accession>A0A6A5WK15</accession>
<dbReference type="PROSITE" id="PS50011">
    <property type="entry name" value="PROTEIN_KINASE_DOM"/>
    <property type="match status" value="1"/>
</dbReference>
<evidence type="ECO:0000256" key="1">
    <source>
        <dbReference type="SAM" id="MobiDB-lite"/>
    </source>
</evidence>
<keyword evidence="3" id="KW-0808">Transferase</keyword>
<proteinExistence type="predicted"/>
<dbReference type="InterPro" id="IPR000719">
    <property type="entry name" value="Prot_kinase_dom"/>
</dbReference>
<dbReference type="EMBL" id="ML977588">
    <property type="protein sequence ID" value="KAF2000501.1"/>
    <property type="molecule type" value="Genomic_DNA"/>
</dbReference>
<keyword evidence="4" id="KW-1185">Reference proteome</keyword>
<name>A0A6A5WK15_9PLEO</name>
<dbReference type="SMART" id="SM00220">
    <property type="entry name" value="S_TKc"/>
    <property type="match status" value="1"/>
</dbReference>
<dbReference type="SUPFAM" id="SSF56112">
    <property type="entry name" value="Protein kinase-like (PK-like)"/>
    <property type="match status" value="1"/>
</dbReference>
<dbReference type="GO" id="GO:0005524">
    <property type="term" value="F:ATP binding"/>
    <property type="evidence" value="ECO:0007669"/>
    <property type="project" value="InterPro"/>
</dbReference>
<dbReference type="Pfam" id="PF00069">
    <property type="entry name" value="Pkinase"/>
    <property type="match status" value="1"/>
</dbReference>
<reference evidence="3" key="1">
    <citation type="journal article" date="2020" name="Stud. Mycol.">
        <title>101 Dothideomycetes genomes: a test case for predicting lifestyles and emergence of pathogens.</title>
        <authorList>
            <person name="Haridas S."/>
            <person name="Albert R."/>
            <person name="Binder M."/>
            <person name="Bloem J."/>
            <person name="Labutti K."/>
            <person name="Salamov A."/>
            <person name="Andreopoulos B."/>
            <person name="Baker S."/>
            <person name="Barry K."/>
            <person name="Bills G."/>
            <person name="Bluhm B."/>
            <person name="Cannon C."/>
            <person name="Castanera R."/>
            <person name="Culley D."/>
            <person name="Daum C."/>
            <person name="Ezra D."/>
            <person name="Gonzalez J."/>
            <person name="Henrissat B."/>
            <person name="Kuo A."/>
            <person name="Liang C."/>
            <person name="Lipzen A."/>
            <person name="Lutzoni F."/>
            <person name="Magnuson J."/>
            <person name="Mondo S."/>
            <person name="Nolan M."/>
            <person name="Ohm R."/>
            <person name="Pangilinan J."/>
            <person name="Park H.-J."/>
            <person name="Ramirez L."/>
            <person name="Alfaro M."/>
            <person name="Sun H."/>
            <person name="Tritt A."/>
            <person name="Yoshinaga Y."/>
            <person name="Zwiers L.-H."/>
            <person name="Turgeon B."/>
            <person name="Goodwin S."/>
            <person name="Spatafora J."/>
            <person name="Crous P."/>
            <person name="Grigoriev I."/>
        </authorList>
    </citation>
    <scope>NUCLEOTIDE SEQUENCE</scope>
    <source>
        <strain evidence="3">CBS 123094</strain>
    </source>
</reference>
<dbReference type="GO" id="GO:0004674">
    <property type="term" value="F:protein serine/threonine kinase activity"/>
    <property type="evidence" value="ECO:0007669"/>
    <property type="project" value="TreeGrafter"/>
</dbReference>
<dbReference type="PROSITE" id="PS00108">
    <property type="entry name" value="PROTEIN_KINASE_ST"/>
    <property type="match status" value="1"/>
</dbReference>
<dbReference type="GO" id="GO:0044773">
    <property type="term" value="P:mitotic DNA damage checkpoint signaling"/>
    <property type="evidence" value="ECO:0007669"/>
    <property type="project" value="TreeGrafter"/>
</dbReference>
<protein>
    <submittedName>
        <fullName evidence="3">Kinase-like protein</fullName>
    </submittedName>
</protein>
<dbReference type="Proteomes" id="UP000799779">
    <property type="component" value="Unassembled WGS sequence"/>
</dbReference>
<dbReference type="PANTHER" id="PTHR44167">
    <property type="entry name" value="OVARIAN-SPECIFIC SERINE/THREONINE-PROTEIN KINASE LOK-RELATED"/>
    <property type="match status" value="1"/>
</dbReference>
<dbReference type="InterPro" id="IPR011009">
    <property type="entry name" value="Kinase-like_dom_sf"/>
</dbReference>
<evidence type="ECO:0000313" key="3">
    <source>
        <dbReference type="EMBL" id="KAF2000501.1"/>
    </source>
</evidence>
<evidence type="ECO:0000313" key="4">
    <source>
        <dbReference type="Proteomes" id="UP000799779"/>
    </source>
</evidence>
<dbReference type="OrthoDB" id="1668230at2759"/>
<dbReference type="Gene3D" id="1.10.510.10">
    <property type="entry name" value="Transferase(Phosphotransferase) domain 1"/>
    <property type="match status" value="1"/>
</dbReference>
<dbReference type="AlphaFoldDB" id="A0A6A5WK15"/>
<gene>
    <name evidence="3" type="ORF">P154DRAFT_575861</name>
</gene>
<sequence>MKVGCATPGDGDGETTKASRRIDLPALPEPSFEAPVTNETFEVQTALDAVSPSPSGDDPDPVVLFENSNTTVEEIRRGCRRRVRKRIRSTCIHQAAVQWEKETRTLSELSHLHIIKAIEWNHADLPIDFAHGGRDLASLRSATDMFDVAINLVNVQERIWAHATSALVYLHNEKIIKHCDIKPQNILLSDDHRTGKLCDFGDARNINEVVKSGGTHFYIAPEFLLSGETSAASDIWALGITMLFVLNIIPLPGTESGAEVWQIHKLKDDKVERRKMRKWLNTVTKAIRKIPDKWSPLGEMLDYDPGTRITAKELMQKLKKTMVIEKIKQRALLEA</sequence>
<dbReference type="InterPro" id="IPR008271">
    <property type="entry name" value="Ser/Thr_kinase_AS"/>
</dbReference>
<feature type="region of interest" description="Disordered" evidence="1">
    <location>
        <begin position="1"/>
        <end position="31"/>
    </location>
</feature>